<dbReference type="SUPFAM" id="SSF48013">
    <property type="entry name" value="NusB-like"/>
    <property type="match status" value="1"/>
</dbReference>
<evidence type="ECO:0000256" key="12">
    <source>
        <dbReference type="ARBA" id="ARBA00031088"/>
    </source>
</evidence>
<evidence type="ECO:0000256" key="13">
    <source>
        <dbReference type="ARBA" id="ARBA00047283"/>
    </source>
</evidence>
<dbReference type="EC" id="2.1.1.176" evidence="4"/>
<evidence type="ECO:0000256" key="5">
    <source>
        <dbReference type="ARBA" id="ARBA00022490"/>
    </source>
</evidence>
<dbReference type="FunFam" id="1.10.940.10:FF:000006">
    <property type="entry name" value="16S rRNA (Cytosine(967)-C(5))-methyltransferase RsmB"/>
    <property type="match status" value="1"/>
</dbReference>
<dbReference type="Gene3D" id="1.10.940.10">
    <property type="entry name" value="NusB-like"/>
    <property type="match status" value="1"/>
</dbReference>
<dbReference type="NCBIfam" id="TIGR00563">
    <property type="entry name" value="rsmB"/>
    <property type="match status" value="1"/>
</dbReference>
<evidence type="ECO:0000256" key="11">
    <source>
        <dbReference type="ARBA" id="ARBA00030399"/>
    </source>
</evidence>
<dbReference type="InterPro" id="IPR023267">
    <property type="entry name" value="RCMT"/>
</dbReference>
<dbReference type="InterPro" id="IPR035926">
    <property type="entry name" value="NusB-like_sf"/>
</dbReference>
<keyword evidence="5" id="KW-0963">Cytoplasm</keyword>
<reference evidence="17" key="2">
    <citation type="submission" date="2023-02" db="EMBL/GenBank/DDBJ databases">
        <title>Complete genome sequence of Lactobacillus curvatus CACC879 isolated from Pig feces.</title>
        <authorList>
            <person name="Park S."/>
            <person name="Park M.A."/>
            <person name="Kim D.-H."/>
            <person name="Kim Y."/>
        </authorList>
    </citation>
    <scope>NUCLEOTIDE SEQUENCE</scope>
    <source>
        <strain evidence="17">CACC879</strain>
    </source>
</reference>
<evidence type="ECO:0000256" key="7">
    <source>
        <dbReference type="ARBA" id="ARBA00022603"/>
    </source>
</evidence>
<dbReference type="PROSITE" id="PS51686">
    <property type="entry name" value="SAM_MT_RSMB_NOP"/>
    <property type="match status" value="1"/>
</dbReference>
<comment type="subcellular location">
    <subcellularLocation>
        <location evidence="2">Cytoplasm</location>
    </subcellularLocation>
</comment>
<dbReference type="GO" id="GO:0006355">
    <property type="term" value="P:regulation of DNA-templated transcription"/>
    <property type="evidence" value="ECO:0007669"/>
    <property type="project" value="InterPro"/>
</dbReference>
<keyword evidence="10 14" id="KW-0694">RNA-binding</keyword>
<dbReference type="InterPro" id="IPR001678">
    <property type="entry name" value="MeTrfase_RsmB-F_NOP2_dom"/>
</dbReference>
<dbReference type="NCBIfam" id="NF011494">
    <property type="entry name" value="PRK14902.1"/>
    <property type="match status" value="1"/>
</dbReference>
<dbReference type="Proteomes" id="UP001215533">
    <property type="component" value="Chromosome"/>
</dbReference>
<sequence>MPKKTPRYLAVEILTAVAKQNSYSNLALDQVIKQNHLNPQDAGFLTQLVYGVIQHEMTLDYYLAPFIQKPAKLATWVRQVLRTAVFQQVYLDRVPEHAIFYEATEIAKQMGHAGTAKLVTAILRNQQRTGLPDLAAIADPIERLSVTYSMPQWLVAKFHQELGQSKLEHLLATINQPANASIRVNTRVNSVDAVLADLQADGLTIEPSVIVAAGLVAHGGHLASGELFEQGAYIIQDESSMLVAPSLQLQPSDRILDACAAPGGKTTHMATYLDASQGGQITALDIHEHKVRLIEQNAKRLHVADVIDARALDARKVGEQFEPETFDKILVDAPCSGLGLMRRKPEIKYGRQAADLLNLQKIQLAILEAVAPTLKVGGQLTYSTCTIVPEENQQVVAAFVANHPEFEIVPVALDKPLPANQATPFVQIYPDDYQTDGFFIACLTRRA</sequence>
<dbReference type="InterPro" id="IPR004573">
    <property type="entry name" value="rRNA_ssu_MeTfrase_B"/>
</dbReference>
<dbReference type="InterPro" id="IPR018314">
    <property type="entry name" value="RsmB/NOL1/NOP2-like_CS"/>
</dbReference>
<feature type="binding site" evidence="14">
    <location>
        <position position="285"/>
    </location>
    <ligand>
        <name>S-adenosyl-L-methionine</name>
        <dbReference type="ChEBI" id="CHEBI:59789"/>
    </ligand>
</feature>
<dbReference type="EMBL" id="CP117683">
    <property type="protein sequence ID" value="WDC92396.1"/>
    <property type="molecule type" value="Genomic_DNA"/>
</dbReference>
<evidence type="ECO:0000313" key="16">
    <source>
        <dbReference type="EMBL" id="BCX30053.1"/>
    </source>
</evidence>
<evidence type="ECO:0000256" key="2">
    <source>
        <dbReference type="ARBA" id="ARBA00004496"/>
    </source>
</evidence>
<feature type="active site" description="Nucleophile" evidence="14">
    <location>
        <position position="385"/>
    </location>
</feature>
<keyword evidence="6" id="KW-0698">rRNA processing</keyword>
<dbReference type="FunFam" id="3.40.50.150:FF:000022">
    <property type="entry name" value="Ribosomal RNA small subunit methyltransferase B"/>
    <property type="match status" value="1"/>
</dbReference>
<evidence type="ECO:0000259" key="15">
    <source>
        <dbReference type="PROSITE" id="PS51686"/>
    </source>
</evidence>
<dbReference type="Proteomes" id="UP000825100">
    <property type="component" value="Chromosome"/>
</dbReference>
<gene>
    <name evidence="17" type="primary">rsmB</name>
    <name evidence="16" type="ORF">LTWDN19_06200</name>
    <name evidence="17" type="ORF">PSR33_02265</name>
</gene>
<comment type="catalytic activity">
    <reaction evidence="13">
        <text>cytidine(967) in 16S rRNA + S-adenosyl-L-methionine = 5-methylcytidine(967) in 16S rRNA + S-adenosyl-L-homocysteine + H(+)</text>
        <dbReference type="Rhea" id="RHEA:42748"/>
        <dbReference type="Rhea" id="RHEA-COMP:10219"/>
        <dbReference type="Rhea" id="RHEA-COMP:10220"/>
        <dbReference type="ChEBI" id="CHEBI:15378"/>
        <dbReference type="ChEBI" id="CHEBI:57856"/>
        <dbReference type="ChEBI" id="CHEBI:59789"/>
        <dbReference type="ChEBI" id="CHEBI:74483"/>
        <dbReference type="ChEBI" id="CHEBI:82748"/>
        <dbReference type="EC" id="2.1.1.176"/>
    </reaction>
</comment>
<dbReference type="GO" id="GO:0005737">
    <property type="term" value="C:cytoplasm"/>
    <property type="evidence" value="ECO:0007669"/>
    <property type="project" value="UniProtKB-SubCell"/>
</dbReference>
<evidence type="ECO:0000256" key="10">
    <source>
        <dbReference type="ARBA" id="ARBA00022884"/>
    </source>
</evidence>
<reference evidence="16 18" key="1">
    <citation type="submission" date="2021-05" db="EMBL/GenBank/DDBJ databases">
        <title>Complete Genome Sequence of Latilactobacillus sp. Strain WDN19, a High D-Aspartate-producing Lactic Acid Bacterium Isolated from a Japanese Pickle.</title>
        <authorList>
            <person name="Kajitani K."/>
            <person name="Takahashi S."/>
        </authorList>
    </citation>
    <scope>NUCLEOTIDE SEQUENCE [LARGE SCALE GENOMIC DNA]</scope>
    <source>
        <strain evidence="16 18">WDN19</strain>
    </source>
</reference>
<dbReference type="OrthoDB" id="9810297at2"/>
<dbReference type="PANTHER" id="PTHR22807">
    <property type="entry name" value="NOP2 YEAST -RELATED NOL1/NOP2/FMU SUN DOMAIN-CONTAINING"/>
    <property type="match status" value="1"/>
</dbReference>
<feature type="binding site" evidence="14">
    <location>
        <begin position="259"/>
        <end position="265"/>
    </location>
    <ligand>
        <name>S-adenosyl-L-methionine</name>
        <dbReference type="ChEBI" id="CHEBI:59789"/>
    </ligand>
</feature>
<evidence type="ECO:0000256" key="1">
    <source>
        <dbReference type="ARBA" id="ARBA00002724"/>
    </source>
</evidence>
<evidence type="ECO:0000256" key="3">
    <source>
        <dbReference type="ARBA" id="ARBA00007494"/>
    </source>
</evidence>
<comment type="function">
    <text evidence="1">Specifically methylates the cytosine at position 967 (m5C967) of 16S rRNA.</text>
</comment>
<dbReference type="GeneID" id="49610050"/>
<dbReference type="PRINTS" id="PR02008">
    <property type="entry name" value="RCMTFAMILY"/>
</dbReference>
<dbReference type="GO" id="GO:0008649">
    <property type="term" value="F:rRNA methyltransferase activity"/>
    <property type="evidence" value="ECO:0007669"/>
    <property type="project" value="InterPro"/>
</dbReference>
<name>A0A0B2XP53_LATCU</name>
<dbReference type="PANTHER" id="PTHR22807:SF53">
    <property type="entry name" value="RIBOSOMAL RNA SMALL SUBUNIT METHYLTRANSFERASE B-RELATED"/>
    <property type="match status" value="1"/>
</dbReference>
<dbReference type="InterPro" id="IPR054728">
    <property type="entry name" value="RsmB-like_ferredoxin"/>
</dbReference>
<dbReference type="Gene3D" id="3.30.70.1170">
    <property type="entry name" value="Sun protein, domain 3"/>
    <property type="match status" value="1"/>
</dbReference>
<dbReference type="Pfam" id="PF01189">
    <property type="entry name" value="Methyltr_RsmB-F"/>
    <property type="match status" value="1"/>
</dbReference>
<dbReference type="Pfam" id="PF22458">
    <property type="entry name" value="RsmF-B_ferredox"/>
    <property type="match status" value="1"/>
</dbReference>
<proteinExistence type="inferred from homology"/>
<organism evidence="17 19">
    <name type="scientific">Latilactobacillus curvatus</name>
    <name type="common">Lactobacillus curvatus</name>
    <dbReference type="NCBI Taxonomy" id="28038"/>
    <lineage>
        <taxon>Bacteria</taxon>
        <taxon>Bacillati</taxon>
        <taxon>Bacillota</taxon>
        <taxon>Bacilli</taxon>
        <taxon>Lactobacillales</taxon>
        <taxon>Lactobacillaceae</taxon>
        <taxon>Latilactobacillus</taxon>
    </lineage>
</organism>
<evidence type="ECO:0000313" key="17">
    <source>
        <dbReference type="EMBL" id="WDC92396.1"/>
    </source>
</evidence>
<dbReference type="GO" id="GO:0003723">
    <property type="term" value="F:RNA binding"/>
    <property type="evidence" value="ECO:0007669"/>
    <property type="project" value="UniProtKB-UniRule"/>
</dbReference>
<protein>
    <recommendedName>
        <fullName evidence="4">16S rRNA (cytosine(967)-C(5))-methyltransferase</fullName>
        <ecNumber evidence="4">2.1.1.176</ecNumber>
    </recommendedName>
    <alternativeName>
        <fullName evidence="11">16S rRNA m5C967 methyltransferase</fullName>
    </alternativeName>
    <alternativeName>
        <fullName evidence="12">rRNA (cytosine-C(5)-)-methyltransferase RsmB</fullName>
    </alternativeName>
</protein>
<evidence type="ECO:0000256" key="6">
    <source>
        <dbReference type="ARBA" id="ARBA00022552"/>
    </source>
</evidence>
<feature type="binding site" evidence="14">
    <location>
        <position position="313"/>
    </location>
    <ligand>
        <name>S-adenosyl-L-methionine</name>
        <dbReference type="ChEBI" id="CHEBI:59789"/>
    </ligand>
</feature>
<feature type="domain" description="SAM-dependent MTase RsmB/NOP-type" evidence="15">
    <location>
        <begin position="170"/>
        <end position="446"/>
    </location>
</feature>
<comment type="similarity">
    <text evidence="3 14">Belongs to the class I-like SAM-binding methyltransferase superfamily. RsmB/NOP family.</text>
</comment>
<evidence type="ECO:0000256" key="14">
    <source>
        <dbReference type="PROSITE-ProRule" id="PRU01023"/>
    </source>
</evidence>
<dbReference type="InterPro" id="IPR006027">
    <property type="entry name" value="NusB_RsmB_TIM44"/>
</dbReference>
<keyword evidence="18" id="KW-1185">Reference proteome</keyword>
<evidence type="ECO:0000313" key="18">
    <source>
        <dbReference type="Proteomes" id="UP000825100"/>
    </source>
</evidence>
<feature type="binding site" evidence="14">
    <location>
        <position position="332"/>
    </location>
    <ligand>
        <name>S-adenosyl-L-methionine</name>
        <dbReference type="ChEBI" id="CHEBI:59789"/>
    </ligand>
</feature>
<evidence type="ECO:0000256" key="4">
    <source>
        <dbReference type="ARBA" id="ARBA00012140"/>
    </source>
</evidence>
<evidence type="ECO:0000256" key="9">
    <source>
        <dbReference type="ARBA" id="ARBA00022691"/>
    </source>
</evidence>
<dbReference type="EMBL" id="AP024685">
    <property type="protein sequence ID" value="BCX30053.1"/>
    <property type="molecule type" value="Genomic_DNA"/>
</dbReference>
<dbReference type="InterPro" id="IPR029063">
    <property type="entry name" value="SAM-dependent_MTases_sf"/>
</dbReference>
<keyword evidence="8 14" id="KW-0808">Transferase</keyword>
<dbReference type="SUPFAM" id="SSF53335">
    <property type="entry name" value="S-adenosyl-L-methionine-dependent methyltransferases"/>
    <property type="match status" value="1"/>
</dbReference>
<dbReference type="RefSeq" id="WP_004265600.1">
    <property type="nucleotide sequence ID" value="NZ_AP024685.1"/>
</dbReference>
<evidence type="ECO:0000313" key="19">
    <source>
        <dbReference type="Proteomes" id="UP001215533"/>
    </source>
</evidence>
<evidence type="ECO:0000256" key="8">
    <source>
        <dbReference type="ARBA" id="ARBA00022679"/>
    </source>
</evidence>
<dbReference type="Gene3D" id="3.40.50.150">
    <property type="entry name" value="Vaccinia Virus protein VP39"/>
    <property type="match status" value="1"/>
</dbReference>
<dbReference type="Pfam" id="PF01029">
    <property type="entry name" value="NusB"/>
    <property type="match status" value="1"/>
</dbReference>
<dbReference type="PROSITE" id="PS01153">
    <property type="entry name" value="NOL1_NOP2_SUN"/>
    <property type="match status" value="1"/>
</dbReference>
<keyword evidence="9 14" id="KW-0949">S-adenosyl-L-methionine</keyword>
<dbReference type="AlphaFoldDB" id="A0A0B2XP53"/>
<dbReference type="CDD" id="cd02440">
    <property type="entry name" value="AdoMet_MTases"/>
    <property type="match status" value="1"/>
</dbReference>
<keyword evidence="7 14" id="KW-0489">Methyltransferase</keyword>
<dbReference type="InterPro" id="IPR049560">
    <property type="entry name" value="MeTrfase_RsmB-F_NOP2_cat"/>
</dbReference>
<accession>A0A0B2XP53</accession>